<evidence type="ECO:0000313" key="2">
    <source>
        <dbReference type="Proteomes" id="UP000625711"/>
    </source>
</evidence>
<proteinExistence type="predicted"/>
<evidence type="ECO:0000313" key="1">
    <source>
        <dbReference type="EMBL" id="KAF7277854.1"/>
    </source>
</evidence>
<dbReference type="Proteomes" id="UP000625711">
    <property type="component" value="Unassembled WGS sequence"/>
</dbReference>
<reference evidence="1" key="1">
    <citation type="submission" date="2020-08" db="EMBL/GenBank/DDBJ databases">
        <title>Genome sequencing and assembly of the red palm weevil Rhynchophorus ferrugineus.</title>
        <authorList>
            <person name="Dias G.B."/>
            <person name="Bergman C.M."/>
            <person name="Manee M."/>
        </authorList>
    </citation>
    <scope>NUCLEOTIDE SEQUENCE</scope>
    <source>
        <strain evidence="1">AA-2017</strain>
        <tissue evidence="1">Whole larva</tissue>
    </source>
</reference>
<accession>A0A834IBY5</accession>
<dbReference type="EMBL" id="JAACXV010000412">
    <property type="protein sequence ID" value="KAF7277854.1"/>
    <property type="molecule type" value="Genomic_DNA"/>
</dbReference>
<sequence length="102" mass="11941">MKLMADFNIARFMPQTVITLQIEVCVLGTVRTLKVAVVLDWARFFFTMRLLYAVSDKARPQTDLHLSPIRRSFVCELARRLPRSATKFRRYCHVKFSDLFGN</sequence>
<name>A0A834IBY5_RHYFE</name>
<organism evidence="1 2">
    <name type="scientific">Rhynchophorus ferrugineus</name>
    <name type="common">Red palm weevil</name>
    <name type="synonym">Curculio ferrugineus</name>
    <dbReference type="NCBI Taxonomy" id="354439"/>
    <lineage>
        <taxon>Eukaryota</taxon>
        <taxon>Metazoa</taxon>
        <taxon>Ecdysozoa</taxon>
        <taxon>Arthropoda</taxon>
        <taxon>Hexapoda</taxon>
        <taxon>Insecta</taxon>
        <taxon>Pterygota</taxon>
        <taxon>Neoptera</taxon>
        <taxon>Endopterygota</taxon>
        <taxon>Coleoptera</taxon>
        <taxon>Polyphaga</taxon>
        <taxon>Cucujiformia</taxon>
        <taxon>Curculionidae</taxon>
        <taxon>Dryophthorinae</taxon>
        <taxon>Rhynchophorus</taxon>
    </lineage>
</organism>
<comment type="caution">
    <text evidence="1">The sequence shown here is derived from an EMBL/GenBank/DDBJ whole genome shotgun (WGS) entry which is preliminary data.</text>
</comment>
<keyword evidence="2" id="KW-1185">Reference proteome</keyword>
<dbReference type="AlphaFoldDB" id="A0A834IBY5"/>
<gene>
    <name evidence="1" type="ORF">GWI33_009108</name>
</gene>
<protein>
    <submittedName>
        <fullName evidence="1">Uncharacterized protein</fullName>
    </submittedName>
</protein>